<dbReference type="SUPFAM" id="SSF160424">
    <property type="entry name" value="BH3703-like"/>
    <property type="match status" value="1"/>
</dbReference>
<dbReference type="Proteomes" id="UP000270988">
    <property type="component" value="Chromosome"/>
</dbReference>
<dbReference type="InterPro" id="IPR036170">
    <property type="entry name" value="YezG-like_sf"/>
</dbReference>
<sequence>MMEWSFEGQMEVAQAIANQWGEWMRANGVQEVVVEVEGVGTRAAVSSQVQHQGQWVNNALPVELVRLGVDLRVAMGRPGGGAWTWARLSMSSSQGYKLISDFNYDREPVLDPPYTAQDVAQELEAFPREPNAIPDWMRIGG</sequence>
<evidence type="ECO:0000313" key="1">
    <source>
        <dbReference type="EMBL" id="VEJ30002.1"/>
    </source>
</evidence>
<name>A0A3S5BUW7_9MICC</name>
<reference evidence="1 2" key="1">
    <citation type="submission" date="2018-12" db="EMBL/GenBank/DDBJ databases">
        <authorList>
            <consortium name="Pathogen Informatics"/>
        </authorList>
    </citation>
    <scope>NUCLEOTIDE SEQUENCE [LARGE SCALE GENOMIC DNA]</scope>
    <source>
        <strain evidence="1 2">NCTC10918</strain>
    </source>
</reference>
<organism evidence="1 2">
    <name type="scientific">Rothia dentocariosa</name>
    <dbReference type="NCBI Taxonomy" id="2047"/>
    <lineage>
        <taxon>Bacteria</taxon>
        <taxon>Bacillati</taxon>
        <taxon>Actinomycetota</taxon>
        <taxon>Actinomycetes</taxon>
        <taxon>Micrococcales</taxon>
        <taxon>Micrococcaceae</taxon>
        <taxon>Rothia</taxon>
    </lineage>
</organism>
<proteinExistence type="predicted"/>
<accession>A0A3S5BUW7</accession>
<dbReference type="EMBL" id="LR134521">
    <property type="protein sequence ID" value="VEJ30002.1"/>
    <property type="molecule type" value="Genomic_DNA"/>
</dbReference>
<gene>
    <name evidence="1" type="ORF">NCTC10918_01274</name>
</gene>
<protein>
    <submittedName>
        <fullName evidence="1">Uncharacterized protein</fullName>
    </submittedName>
</protein>
<evidence type="ECO:0000313" key="2">
    <source>
        <dbReference type="Proteomes" id="UP000270988"/>
    </source>
</evidence>
<dbReference type="AlphaFoldDB" id="A0A3S5BUW7"/>